<dbReference type="EMBL" id="VBWP01000006">
    <property type="protein sequence ID" value="TLG72934.1"/>
    <property type="molecule type" value="Genomic_DNA"/>
</dbReference>
<dbReference type="GO" id="GO:0042956">
    <property type="term" value="P:maltodextrin transmembrane transport"/>
    <property type="evidence" value="ECO:0007669"/>
    <property type="project" value="TreeGrafter"/>
</dbReference>
<comment type="caution">
    <text evidence="5">The sequence shown here is derived from an EMBL/GenBank/DDBJ whole genome shotgun (WGS) entry which is preliminary data.</text>
</comment>
<dbReference type="PANTHER" id="PTHR30061:SF50">
    <property type="entry name" value="MALTOSE_MALTODEXTRIN-BINDING PERIPLASMIC PROTEIN"/>
    <property type="match status" value="1"/>
</dbReference>
<evidence type="ECO:0000313" key="6">
    <source>
        <dbReference type="Proteomes" id="UP000306912"/>
    </source>
</evidence>
<feature type="signal peptide" evidence="4">
    <location>
        <begin position="1"/>
        <end position="22"/>
    </location>
</feature>
<dbReference type="OrthoDB" id="9808332at2"/>
<sequence>MKKIFSTMMVVVILGALLTACGGNTSSDTITFWTAPNNQQLAFWTKMAESYNATNPTLKIEVQQMPESPSSEAGIQNAIASGEAPVASENIQRGFAAQLADSEAILDLSNNAQFKALVEQRNMSDVIKGWEIDGKQYVVPLFSNPVLNMWRVDMLKELGINEMPTTYDEVYAIADKIAASGQDKFALYDYKISRPADWWERWFDFMNYYEAASEGKAFIEGNTLVADDAAAIDALTLIATLGQKSNGLLTVETPDAAESGVTAGFATGPWALPNIKEKFPDLKAGVNYDFTMPPTKDGAGQYTFADTKGIVFYQGASDEQISGMMDFLAFTLTEQNDLDFLKMTDLIPARDDLSTNATFQSYFDENPINKKFAEQVPNAIPAMSNPNMATIQEVIGTHMQKMVTENISPADTWNAIKAELATTLAE</sequence>
<dbReference type="GO" id="GO:1901982">
    <property type="term" value="F:maltose binding"/>
    <property type="evidence" value="ECO:0007669"/>
    <property type="project" value="TreeGrafter"/>
</dbReference>
<keyword evidence="2" id="KW-0813">Transport</keyword>
<feature type="chain" id="PRO_5038808893" evidence="4">
    <location>
        <begin position="23"/>
        <end position="426"/>
    </location>
</feature>
<keyword evidence="3 4" id="KW-0732">Signal</keyword>
<proteinExistence type="inferred from homology"/>
<name>A0A5R8QAI1_9FIRM</name>
<keyword evidence="6" id="KW-1185">Reference proteome</keyword>
<dbReference type="InParanoid" id="A0A5R8QAI1"/>
<dbReference type="AlphaFoldDB" id="A0A5R8QAI1"/>
<evidence type="ECO:0000256" key="1">
    <source>
        <dbReference type="ARBA" id="ARBA00008520"/>
    </source>
</evidence>
<dbReference type="Proteomes" id="UP000306912">
    <property type="component" value="Unassembled WGS sequence"/>
</dbReference>
<dbReference type="GO" id="GO:0015768">
    <property type="term" value="P:maltose transport"/>
    <property type="evidence" value="ECO:0007669"/>
    <property type="project" value="TreeGrafter"/>
</dbReference>
<dbReference type="Pfam" id="PF13416">
    <property type="entry name" value="SBP_bac_8"/>
    <property type="match status" value="1"/>
</dbReference>
<dbReference type="InterPro" id="IPR006059">
    <property type="entry name" value="SBP"/>
</dbReference>
<evidence type="ECO:0000256" key="3">
    <source>
        <dbReference type="ARBA" id="ARBA00022729"/>
    </source>
</evidence>
<dbReference type="RefSeq" id="WP_138191160.1">
    <property type="nucleotide sequence ID" value="NZ_VBWP01000006.1"/>
</dbReference>
<dbReference type="SUPFAM" id="SSF53850">
    <property type="entry name" value="Periplasmic binding protein-like II"/>
    <property type="match status" value="1"/>
</dbReference>
<evidence type="ECO:0000313" key="5">
    <source>
        <dbReference type="EMBL" id="TLG72934.1"/>
    </source>
</evidence>
<organism evidence="5 6">
    <name type="scientific">Culicoidibacter larvae</name>
    <dbReference type="NCBI Taxonomy" id="2579976"/>
    <lineage>
        <taxon>Bacteria</taxon>
        <taxon>Bacillati</taxon>
        <taxon>Bacillota</taxon>
        <taxon>Culicoidibacteria</taxon>
        <taxon>Culicoidibacterales</taxon>
        <taxon>Culicoidibacteraceae</taxon>
        <taxon>Culicoidibacter</taxon>
    </lineage>
</organism>
<dbReference type="PANTHER" id="PTHR30061">
    <property type="entry name" value="MALTOSE-BINDING PERIPLASMIC PROTEIN"/>
    <property type="match status" value="1"/>
</dbReference>
<reference evidence="5 6" key="1">
    <citation type="submission" date="2019-05" db="EMBL/GenBank/DDBJ databases">
        <title>Culicoidintestinum kansasii gen. nov., sp. nov. from the gastrointestinal tract of the biting midge, Culicoides sonorensis.</title>
        <authorList>
            <person name="Neupane S."/>
            <person name="Ghosh A."/>
            <person name="Gunther S."/>
            <person name="Martin K."/>
            <person name="Zurek L."/>
        </authorList>
    </citation>
    <scope>NUCLEOTIDE SEQUENCE [LARGE SCALE GENOMIC DNA]</scope>
    <source>
        <strain evidence="5 6">CS-1</strain>
    </source>
</reference>
<protein>
    <submittedName>
        <fullName evidence="5">Carbohydrate ABC transporter substrate-binding protein</fullName>
    </submittedName>
</protein>
<dbReference type="GO" id="GO:0055052">
    <property type="term" value="C:ATP-binding cassette (ABC) transporter complex, substrate-binding subunit-containing"/>
    <property type="evidence" value="ECO:0007669"/>
    <property type="project" value="TreeGrafter"/>
</dbReference>
<comment type="similarity">
    <text evidence="1">Belongs to the bacterial solute-binding protein 1 family.</text>
</comment>
<dbReference type="Gene3D" id="3.40.190.10">
    <property type="entry name" value="Periplasmic binding protein-like II"/>
    <property type="match status" value="2"/>
</dbReference>
<evidence type="ECO:0000256" key="2">
    <source>
        <dbReference type="ARBA" id="ARBA00022448"/>
    </source>
</evidence>
<dbReference type="PROSITE" id="PS51257">
    <property type="entry name" value="PROKAR_LIPOPROTEIN"/>
    <property type="match status" value="1"/>
</dbReference>
<gene>
    <name evidence="5" type="ORF">FEZ08_07760</name>
</gene>
<accession>A0A5R8QAI1</accession>
<evidence type="ECO:0000256" key="4">
    <source>
        <dbReference type="SAM" id="SignalP"/>
    </source>
</evidence>